<dbReference type="AlphaFoldDB" id="A0A4C2A0S3"/>
<keyword evidence="2" id="KW-1185">Reference proteome</keyword>
<protein>
    <submittedName>
        <fullName evidence="1">Uncharacterized protein</fullName>
    </submittedName>
</protein>
<reference evidence="1 2" key="1">
    <citation type="journal article" date="2019" name="Commun. Biol.">
        <title>The bagworm genome reveals a unique fibroin gene that provides high tensile strength.</title>
        <authorList>
            <person name="Kono N."/>
            <person name="Nakamura H."/>
            <person name="Ohtoshi R."/>
            <person name="Tomita M."/>
            <person name="Numata K."/>
            <person name="Arakawa K."/>
        </authorList>
    </citation>
    <scope>NUCLEOTIDE SEQUENCE [LARGE SCALE GENOMIC DNA]</scope>
</reference>
<proteinExistence type="predicted"/>
<dbReference type="EMBL" id="BGZK01002430">
    <property type="protein sequence ID" value="GBP93870.1"/>
    <property type="molecule type" value="Genomic_DNA"/>
</dbReference>
<sequence length="107" mass="12018">MLLQLSPECAEERRDWSEDCFSSLSERRSDVTTEHKVYMTGIRFRLFRRCDRSPSVHVVFRASGVCGCHAVCAAAVKTGIRPGEKLRLPCRLHAEPAHGFCAWGALP</sequence>
<evidence type="ECO:0000313" key="2">
    <source>
        <dbReference type="Proteomes" id="UP000299102"/>
    </source>
</evidence>
<gene>
    <name evidence="1" type="ORF">EVAR_92801_1</name>
</gene>
<evidence type="ECO:0000313" key="1">
    <source>
        <dbReference type="EMBL" id="GBP93870.1"/>
    </source>
</evidence>
<name>A0A4C2A0S3_EUMVA</name>
<dbReference type="Proteomes" id="UP000299102">
    <property type="component" value="Unassembled WGS sequence"/>
</dbReference>
<comment type="caution">
    <text evidence="1">The sequence shown here is derived from an EMBL/GenBank/DDBJ whole genome shotgun (WGS) entry which is preliminary data.</text>
</comment>
<organism evidence="1 2">
    <name type="scientific">Eumeta variegata</name>
    <name type="common">Bagworm moth</name>
    <name type="synonym">Eumeta japonica</name>
    <dbReference type="NCBI Taxonomy" id="151549"/>
    <lineage>
        <taxon>Eukaryota</taxon>
        <taxon>Metazoa</taxon>
        <taxon>Ecdysozoa</taxon>
        <taxon>Arthropoda</taxon>
        <taxon>Hexapoda</taxon>
        <taxon>Insecta</taxon>
        <taxon>Pterygota</taxon>
        <taxon>Neoptera</taxon>
        <taxon>Endopterygota</taxon>
        <taxon>Lepidoptera</taxon>
        <taxon>Glossata</taxon>
        <taxon>Ditrysia</taxon>
        <taxon>Tineoidea</taxon>
        <taxon>Psychidae</taxon>
        <taxon>Oiketicinae</taxon>
        <taxon>Eumeta</taxon>
    </lineage>
</organism>
<accession>A0A4C2A0S3</accession>